<evidence type="ECO:0000256" key="1">
    <source>
        <dbReference type="ARBA" id="ARBA00004123"/>
    </source>
</evidence>
<dbReference type="Pfam" id="PF08573">
    <property type="entry name" value="SAE2"/>
    <property type="match status" value="1"/>
</dbReference>
<feature type="region of interest" description="Disordered" evidence="5">
    <location>
        <begin position="437"/>
        <end position="491"/>
    </location>
</feature>
<evidence type="ECO:0000256" key="2">
    <source>
        <dbReference type="ARBA" id="ARBA00022763"/>
    </source>
</evidence>
<evidence type="ECO:0000313" key="7">
    <source>
        <dbReference type="EMBL" id="CAK9154890.1"/>
    </source>
</evidence>
<feature type="region of interest" description="Disordered" evidence="5">
    <location>
        <begin position="512"/>
        <end position="554"/>
    </location>
</feature>
<keyword evidence="4" id="KW-0175">Coiled coil</keyword>
<feature type="region of interest" description="Disordered" evidence="5">
    <location>
        <begin position="383"/>
        <end position="405"/>
    </location>
</feature>
<dbReference type="EMBL" id="CAUOFW020002602">
    <property type="protein sequence ID" value="CAK9154890.1"/>
    <property type="molecule type" value="Genomic_DNA"/>
</dbReference>
<organism evidence="7 8">
    <name type="scientific">Ilex paraguariensis</name>
    <name type="common">yerba mate</name>
    <dbReference type="NCBI Taxonomy" id="185542"/>
    <lineage>
        <taxon>Eukaryota</taxon>
        <taxon>Viridiplantae</taxon>
        <taxon>Streptophyta</taxon>
        <taxon>Embryophyta</taxon>
        <taxon>Tracheophyta</taxon>
        <taxon>Spermatophyta</taxon>
        <taxon>Magnoliopsida</taxon>
        <taxon>eudicotyledons</taxon>
        <taxon>Gunneridae</taxon>
        <taxon>Pentapetalae</taxon>
        <taxon>asterids</taxon>
        <taxon>campanulids</taxon>
        <taxon>Aquifoliales</taxon>
        <taxon>Aquifoliaceae</taxon>
        <taxon>Ilex</taxon>
    </lineage>
</organism>
<keyword evidence="8" id="KW-1185">Reference proteome</keyword>
<feature type="compositionally biased region" description="Low complexity" evidence="5">
    <location>
        <begin position="437"/>
        <end position="448"/>
    </location>
</feature>
<reference evidence="7 8" key="1">
    <citation type="submission" date="2024-02" db="EMBL/GenBank/DDBJ databases">
        <authorList>
            <person name="Vignale AGUSTIN F."/>
            <person name="Sosa J E."/>
            <person name="Modenutti C."/>
        </authorList>
    </citation>
    <scope>NUCLEOTIDE SEQUENCE [LARGE SCALE GENOMIC DNA]</scope>
</reference>
<proteinExistence type="predicted"/>
<evidence type="ECO:0000256" key="4">
    <source>
        <dbReference type="SAM" id="Coils"/>
    </source>
</evidence>
<dbReference type="PANTHER" id="PTHR15107">
    <property type="entry name" value="RETINOBLASTOMA BINDING PROTEIN 8"/>
    <property type="match status" value="1"/>
</dbReference>
<comment type="caution">
    <text evidence="7">The sequence shown here is derived from an EMBL/GenBank/DDBJ whole genome shotgun (WGS) entry which is preliminary data.</text>
</comment>
<dbReference type="PANTHER" id="PTHR15107:SF0">
    <property type="entry name" value="DNA ENDONUCLEASE ACTIVATOR CTP1 C-TERMINAL DOMAIN-CONTAINING PROTEIN"/>
    <property type="match status" value="1"/>
</dbReference>
<dbReference type="Proteomes" id="UP001642360">
    <property type="component" value="Unassembled WGS sequence"/>
</dbReference>
<evidence type="ECO:0000256" key="3">
    <source>
        <dbReference type="ARBA" id="ARBA00023242"/>
    </source>
</evidence>
<comment type="subcellular location">
    <subcellularLocation>
        <location evidence="1">Nucleus</location>
    </subcellularLocation>
</comment>
<sequence>MDGDLQKSWQLGYPANGGDAKYVSGLSTILVATIQEAKDRISQIEYIFCSQLFPTFQSKSKSLQQIYSDARKAAEDTWKDKENDLLHQIEKLHLEKEQLLVENQSLKLENAKFVNTEVQELQRELLQKSKEVDEGMEVQKEFLKLLQSKEALIVTTERQLKAQEKKTNELLVKLESLENKYDKVQEQLCEKTEEVDRSKELQDNLLKKIDLQASNMANTEHLLNDYEKEKSILTAKLQGLEDNVDFLQKELRKKIEEAKDGQKVQEQLLQQIDLDGSELLKAGQELEEIEKEKKLLLTKLKGLEEQVNQLQEDLRVRSNELAEGMELHGKLLQQIEAKNSDLLSEKSKRRNVIAAYKKLKSQHDFLCKKLGLTAENMLSQSRIEDRDSLTHNQNPVTSPDIENKVRKTSSIACKLTQPKEGQESSEDDKGFRLIQRSSSVSPFGSSSSTAEKLPTNVKSCSPGGTKRPVPHWRDTRSHQIRGGPDPHDDFLDTPLENIRGNIKKTMKEVVHDLPQPNPKDMNFDNSDDETQDMNVDPGPEKKQIPPPQPGIRGFKYVEPVRKKSDRENLKGIECKQCKKFYDAVLPDGGKDIDGNKQNLRCEHHDGVSRHRYRYAPPLTPEGFWNIGFESEM</sequence>
<dbReference type="AlphaFoldDB" id="A0ABC8SGE8"/>
<dbReference type="InterPro" id="IPR013882">
    <property type="entry name" value="Ctp1_C"/>
</dbReference>
<dbReference type="GO" id="GO:0006974">
    <property type="term" value="P:DNA damage response"/>
    <property type="evidence" value="ECO:0007669"/>
    <property type="project" value="UniProtKB-KW"/>
</dbReference>
<feature type="coiled-coil region" evidence="4">
    <location>
        <begin position="89"/>
        <end position="320"/>
    </location>
</feature>
<dbReference type="GO" id="GO:0005634">
    <property type="term" value="C:nucleus"/>
    <property type="evidence" value="ECO:0007669"/>
    <property type="project" value="UniProtKB-SubCell"/>
</dbReference>
<accession>A0ABC8SGE8</accession>
<keyword evidence="3" id="KW-0539">Nucleus</keyword>
<evidence type="ECO:0000313" key="8">
    <source>
        <dbReference type="Proteomes" id="UP001642360"/>
    </source>
</evidence>
<evidence type="ECO:0000259" key="6">
    <source>
        <dbReference type="Pfam" id="PF08573"/>
    </source>
</evidence>
<dbReference type="InterPro" id="IPR033316">
    <property type="entry name" value="RBBP8-like"/>
</dbReference>
<name>A0ABC8SGE8_9AQUA</name>
<feature type="domain" description="DNA endonuclease activator Ctp1 C-terminal" evidence="6">
    <location>
        <begin position="597"/>
        <end position="628"/>
    </location>
</feature>
<keyword evidence="2" id="KW-0227">DNA damage</keyword>
<evidence type="ECO:0000256" key="5">
    <source>
        <dbReference type="SAM" id="MobiDB-lite"/>
    </source>
</evidence>
<gene>
    <name evidence="7" type="ORF">ILEXP_LOCUS23247</name>
</gene>
<protein>
    <recommendedName>
        <fullName evidence="6">DNA endonuclease activator Ctp1 C-terminal domain-containing protein</fullName>
    </recommendedName>
</protein>